<dbReference type="KEGG" id="smur:BWP33_03805"/>
<accession>U6Q2H7</accession>
<dbReference type="Proteomes" id="UP000017813">
    <property type="component" value="Unassembled WGS sequence"/>
</dbReference>
<reference evidence="1 2" key="1">
    <citation type="submission" date="2010-03" db="EMBL/GenBank/DDBJ databases">
        <authorList>
            <consortium name="The Broad Institute Genome Sequencing Platform"/>
            <person name="Ward D."/>
            <person name="Earl A."/>
            <person name="Feldgarden M."/>
            <person name="Gevers D."/>
            <person name="Young S."/>
            <person name="Zeng Q."/>
            <person name="Koehrsen M."/>
            <person name="Alvarado L."/>
            <person name="Berlin A.M."/>
            <person name="Borenstein D."/>
            <person name="Chapman S.B."/>
            <person name="Chen Z."/>
            <person name="Engels R."/>
            <person name="Freedman E."/>
            <person name="Gellesch M."/>
            <person name="Goldberg J."/>
            <person name="Griggs A."/>
            <person name="Gujja S."/>
            <person name="Heilman E.R."/>
            <person name="Heiman D.I."/>
            <person name="Hepburn T.A."/>
            <person name="Howarth C."/>
            <person name="Jen D."/>
            <person name="Larson L."/>
            <person name="Mehta T."/>
            <person name="Park D."/>
            <person name="Pearson M."/>
            <person name="Richards J."/>
            <person name="Roberts A."/>
            <person name="Saif S."/>
            <person name="Shea T.D."/>
            <person name="Shenoy N."/>
            <person name="Sisk P."/>
            <person name="Stolte C."/>
            <person name="Sykes S.N."/>
            <person name="Walk T."/>
            <person name="White J."/>
            <person name="Yandava C."/>
            <person name="Izard J."/>
            <person name="Baranova O.V."/>
            <person name="Blanton J.M."/>
            <person name="Tanner A.C."/>
            <person name="Dewhirst F."/>
            <person name="Haas B."/>
            <person name="Nusbaum C."/>
            <person name="Birren B."/>
        </authorList>
    </citation>
    <scope>NUCLEOTIDE SEQUENCE [LARGE SCALE GENOMIC DNA]</scope>
    <source>
        <strain evidence="1 2">ATCC 29453</strain>
    </source>
</reference>
<sequence>MNYAFSLCPSVAPNSEKAAFLGCFFLRLKSKGVEWCLIYFFTNQKPRRYFGHKMDTIPNKLQKENRLNDCLDGLNLAPRAGLEPAACGLKVRKKQNPQNSIY</sequence>
<gene>
    <name evidence="1" type="ORF">HMPREF9021_02670</name>
</gene>
<evidence type="ECO:0000313" key="1">
    <source>
        <dbReference type="EMBL" id="EJZ50084.1"/>
    </source>
</evidence>
<reference evidence="1 2" key="2">
    <citation type="submission" date="2011-10" db="EMBL/GenBank/DDBJ databases">
        <title>The Genome Sequence of Simonsiella muelleri ATCC 29453.</title>
        <authorList>
            <consortium name="The Broad Institute Genome Sequencing Platform"/>
            <consortium name="The Broad Institute Genome Sequencing Center for Infectious Disease"/>
            <person name="Earl A."/>
            <person name="Ward D."/>
            <person name="Feldgarden M."/>
            <person name="Gevers D."/>
            <person name="Izard J."/>
            <person name="Baranova O.V."/>
            <person name="Blanton J.M."/>
            <person name="Tanner A.C."/>
            <person name="Dewhirst F."/>
            <person name="Young S.K."/>
            <person name="Zeng Q."/>
            <person name="Gargeya S."/>
            <person name="Fitzgerald M."/>
            <person name="Haas B."/>
            <person name="Abouelleil A."/>
            <person name="Alvarado L."/>
            <person name="Arachchi H.M."/>
            <person name="Berlin A."/>
            <person name="Brown A."/>
            <person name="Chapman S.B."/>
            <person name="Chen Z."/>
            <person name="Dunbar C."/>
            <person name="Freedman E."/>
            <person name="Gearin G."/>
            <person name="Goldberg J."/>
            <person name="Griggs A."/>
            <person name="Gujja S."/>
            <person name="Heiman D."/>
            <person name="Howarth C."/>
            <person name="Larson L."/>
            <person name="Lui A."/>
            <person name="MacDonald P.J.P."/>
            <person name="Montmayeur A."/>
            <person name="Murphy C."/>
            <person name="Neiman D."/>
            <person name="Pearson M."/>
            <person name="Priest M."/>
            <person name="Roberts A."/>
            <person name="Saif S."/>
            <person name="Shea T."/>
            <person name="Shenoy N."/>
            <person name="Sisk P."/>
            <person name="Stolte C."/>
            <person name="Sykes S."/>
            <person name="Wortman J."/>
            <person name="Nusbaum C."/>
            <person name="Birren B."/>
        </authorList>
    </citation>
    <scope>NUCLEOTIDE SEQUENCE [LARGE SCALE GENOMIC DNA]</scope>
    <source>
        <strain evidence="1 2">ATCC 29453</strain>
    </source>
</reference>
<organism evidence="1 2">
    <name type="scientific">Simonsiella muelleri ATCC 29453</name>
    <dbReference type="NCBI Taxonomy" id="641147"/>
    <lineage>
        <taxon>Bacteria</taxon>
        <taxon>Pseudomonadati</taxon>
        <taxon>Pseudomonadota</taxon>
        <taxon>Betaproteobacteria</taxon>
        <taxon>Neisseriales</taxon>
        <taxon>Neisseriaceae</taxon>
        <taxon>Simonsiella</taxon>
    </lineage>
</organism>
<keyword evidence="2" id="KW-1185">Reference proteome</keyword>
<name>U6Q2H7_9NEIS</name>
<proteinExistence type="predicted"/>
<dbReference type="HOGENOM" id="CLU_2275556_0_0_4"/>
<comment type="caution">
    <text evidence="1">The sequence shown here is derived from an EMBL/GenBank/DDBJ whole genome shotgun (WGS) entry which is preliminary data.</text>
</comment>
<dbReference type="EMBL" id="ADCY02000067">
    <property type="protein sequence ID" value="EJZ50084.1"/>
    <property type="molecule type" value="Genomic_DNA"/>
</dbReference>
<dbReference type="AlphaFoldDB" id="U6Q2H7"/>
<protein>
    <submittedName>
        <fullName evidence="1">Uncharacterized protein</fullName>
    </submittedName>
</protein>
<evidence type="ECO:0000313" key="2">
    <source>
        <dbReference type="Proteomes" id="UP000017813"/>
    </source>
</evidence>